<reference evidence="1 2" key="1">
    <citation type="journal article" date="2008" name="J. Bacteriol.">
        <title>Complete genome sequence of Leuconostoc citreum KM20.</title>
        <authorList>
            <person name="Kim J.F."/>
            <person name="Jeong H."/>
            <person name="Lee J.-S."/>
            <person name="Choi S.-H."/>
            <person name="Ha M."/>
            <person name="Hur C.-G."/>
            <person name="Kim J.-S."/>
            <person name="Lee S."/>
            <person name="Park H.-S."/>
            <person name="Park Y.-H."/>
            <person name="Oh T.K."/>
        </authorList>
    </citation>
    <scope>NUCLEOTIDE SEQUENCE [LARGE SCALE GENOMIC DNA]</scope>
    <source>
        <strain evidence="1 2">KM20</strain>
    </source>
</reference>
<dbReference type="PIRSF" id="PIRSF031551">
    <property type="entry name" value="DUF1706"/>
    <property type="match status" value="1"/>
</dbReference>
<dbReference type="InterPro" id="IPR034660">
    <property type="entry name" value="DinB/YfiT-like"/>
</dbReference>
<dbReference type="OrthoDB" id="9786621at2"/>
<dbReference type="STRING" id="349519.LCK_00325"/>
<dbReference type="RefSeq" id="WP_012305055.1">
    <property type="nucleotide sequence ID" value="NC_010471.1"/>
</dbReference>
<dbReference type="PANTHER" id="PTHR40658:SF3">
    <property type="entry name" value="CLBS_DFSB FAMILY FOUR-HELIX BUNDLE PROTEIN"/>
    <property type="match status" value="1"/>
</dbReference>
<dbReference type="AlphaFoldDB" id="B1MXA6"/>
<dbReference type="Gene3D" id="1.20.120.450">
    <property type="entry name" value="dinb family like domain"/>
    <property type="match status" value="1"/>
</dbReference>
<proteinExistence type="predicted"/>
<protein>
    <recommendedName>
        <fullName evidence="3">ClbS/DfsB family four-helix bundle protein</fullName>
    </recommendedName>
</protein>
<dbReference type="Proteomes" id="UP000002166">
    <property type="component" value="Chromosome"/>
</dbReference>
<accession>B1MXA6</accession>
<evidence type="ECO:0008006" key="3">
    <source>
        <dbReference type="Google" id="ProtNLM"/>
    </source>
</evidence>
<dbReference type="InterPro" id="IPR012550">
    <property type="entry name" value="DUF1706"/>
</dbReference>
<dbReference type="PANTHER" id="PTHR40658">
    <property type="match status" value="1"/>
</dbReference>
<dbReference type="EMBL" id="DQ489736">
    <property type="protein sequence ID" value="ACA82158.1"/>
    <property type="molecule type" value="Genomic_DNA"/>
</dbReference>
<evidence type="ECO:0000313" key="2">
    <source>
        <dbReference type="Proteomes" id="UP000002166"/>
    </source>
</evidence>
<gene>
    <name evidence="1" type="ordered locus">LCK_00325</name>
</gene>
<organism evidence="1 2">
    <name type="scientific">Leuconostoc citreum (strain KM20)</name>
    <dbReference type="NCBI Taxonomy" id="349519"/>
    <lineage>
        <taxon>Bacteria</taxon>
        <taxon>Bacillati</taxon>
        <taxon>Bacillota</taxon>
        <taxon>Bacilli</taxon>
        <taxon>Lactobacillales</taxon>
        <taxon>Lactobacillaceae</taxon>
        <taxon>Leuconostoc</taxon>
    </lineage>
</organism>
<name>B1MXA6_LEUCK</name>
<dbReference type="Pfam" id="PF08020">
    <property type="entry name" value="DUF1706"/>
    <property type="match status" value="1"/>
</dbReference>
<sequence>MQTYDNKTALLNAIQSNYAKYINEFEAIPNALQDKRIDEVDRTPSENLAYQLGWLTAILRWERESDELSGKKAEVPAPGYNWGHLGDLYQSFYQTYADMTLEDKIVLLNQRVSEICDMITRLPDEVLFEANQRDWAYTKAQWPVWKWLHINTVAPFKTFRTKIRKWKKVALS</sequence>
<dbReference type="HOGENOM" id="CLU_124046_0_0_9"/>
<dbReference type="KEGG" id="lci:LCK_00325"/>
<evidence type="ECO:0000313" key="1">
    <source>
        <dbReference type="EMBL" id="ACA82158.1"/>
    </source>
</evidence>
<dbReference type="eggNOG" id="COG4283">
    <property type="taxonomic scope" value="Bacteria"/>
</dbReference>
<keyword evidence="2" id="KW-1185">Reference proteome</keyword>